<keyword evidence="1" id="KW-0472">Membrane</keyword>
<keyword evidence="3" id="KW-1185">Reference proteome</keyword>
<dbReference type="AlphaFoldDB" id="A0A4S4CVC5"/>
<comment type="caution">
    <text evidence="2">The sequence shown here is derived from an EMBL/GenBank/DDBJ whole genome shotgun (WGS) entry which is preliminary data.</text>
</comment>
<dbReference type="Proteomes" id="UP000306102">
    <property type="component" value="Unassembled WGS sequence"/>
</dbReference>
<evidence type="ECO:0000256" key="1">
    <source>
        <dbReference type="SAM" id="Phobius"/>
    </source>
</evidence>
<feature type="transmembrane region" description="Helical" evidence="1">
    <location>
        <begin position="20"/>
        <end position="43"/>
    </location>
</feature>
<protein>
    <submittedName>
        <fullName evidence="2">Uncharacterized protein</fullName>
    </submittedName>
</protein>
<gene>
    <name evidence="2" type="ORF">TEA_018462</name>
</gene>
<dbReference type="STRING" id="542762.A0A4S4CVC5"/>
<accession>A0A4S4CVC5</accession>
<proteinExistence type="predicted"/>
<evidence type="ECO:0000313" key="2">
    <source>
        <dbReference type="EMBL" id="THF93882.1"/>
    </source>
</evidence>
<keyword evidence="1" id="KW-0812">Transmembrane</keyword>
<reference evidence="2 3" key="1">
    <citation type="journal article" date="2018" name="Proc. Natl. Acad. Sci. U.S.A.">
        <title>Draft genome sequence of Camellia sinensis var. sinensis provides insights into the evolution of the tea genome and tea quality.</title>
        <authorList>
            <person name="Wei C."/>
            <person name="Yang H."/>
            <person name="Wang S."/>
            <person name="Zhao J."/>
            <person name="Liu C."/>
            <person name="Gao L."/>
            <person name="Xia E."/>
            <person name="Lu Y."/>
            <person name="Tai Y."/>
            <person name="She G."/>
            <person name="Sun J."/>
            <person name="Cao H."/>
            <person name="Tong W."/>
            <person name="Gao Q."/>
            <person name="Li Y."/>
            <person name="Deng W."/>
            <person name="Jiang X."/>
            <person name="Wang W."/>
            <person name="Chen Q."/>
            <person name="Zhang S."/>
            <person name="Li H."/>
            <person name="Wu J."/>
            <person name="Wang P."/>
            <person name="Li P."/>
            <person name="Shi C."/>
            <person name="Zheng F."/>
            <person name="Jian J."/>
            <person name="Huang B."/>
            <person name="Shan D."/>
            <person name="Shi M."/>
            <person name="Fang C."/>
            <person name="Yue Y."/>
            <person name="Li F."/>
            <person name="Li D."/>
            <person name="Wei S."/>
            <person name="Han B."/>
            <person name="Jiang C."/>
            <person name="Yin Y."/>
            <person name="Xia T."/>
            <person name="Zhang Z."/>
            <person name="Bennetzen J.L."/>
            <person name="Zhao S."/>
            <person name="Wan X."/>
        </authorList>
    </citation>
    <scope>NUCLEOTIDE SEQUENCE [LARGE SCALE GENOMIC DNA]</scope>
    <source>
        <strain evidence="3">cv. Shuchazao</strain>
        <tissue evidence="2">Leaf</tissue>
    </source>
</reference>
<keyword evidence="1" id="KW-1133">Transmembrane helix</keyword>
<dbReference type="EMBL" id="SDRB02013848">
    <property type="protein sequence ID" value="THF93882.1"/>
    <property type="molecule type" value="Genomic_DNA"/>
</dbReference>
<evidence type="ECO:0000313" key="3">
    <source>
        <dbReference type="Proteomes" id="UP000306102"/>
    </source>
</evidence>
<organism evidence="2 3">
    <name type="scientific">Camellia sinensis var. sinensis</name>
    <name type="common">China tea</name>
    <dbReference type="NCBI Taxonomy" id="542762"/>
    <lineage>
        <taxon>Eukaryota</taxon>
        <taxon>Viridiplantae</taxon>
        <taxon>Streptophyta</taxon>
        <taxon>Embryophyta</taxon>
        <taxon>Tracheophyta</taxon>
        <taxon>Spermatophyta</taxon>
        <taxon>Magnoliopsida</taxon>
        <taxon>eudicotyledons</taxon>
        <taxon>Gunneridae</taxon>
        <taxon>Pentapetalae</taxon>
        <taxon>asterids</taxon>
        <taxon>Ericales</taxon>
        <taxon>Theaceae</taxon>
        <taxon>Camellia</taxon>
    </lineage>
</organism>
<name>A0A4S4CVC5_CAMSN</name>
<sequence length="123" mass="13424">MANQSSSSSYPILCAPSIRITAIGAFVIVEMLYASSLLAIVGAGEQVCGTWACSEIIVLAILSLVKNYNFLWGIRGDRKEILVVILQEKTYIYDINSLDILDTIDTVPNFKGEVGIPFSAIYD</sequence>